<evidence type="ECO:0000313" key="7">
    <source>
        <dbReference type="Proteomes" id="UP000626210"/>
    </source>
</evidence>
<protein>
    <submittedName>
        <fullName evidence="6">Cytochrome c biogenesis ATP-binding export protein CcmA</fullName>
    </submittedName>
</protein>
<dbReference type="InterPro" id="IPR003439">
    <property type="entry name" value="ABC_transporter-like_ATP-bd"/>
</dbReference>
<proteinExistence type="predicted"/>
<dbReference type="PROSITE" id="PS50893">
    <property type="entry name" value="ABC_TRANSPORTER_2"/>
    <property type="match status" value="1"/>
</dbReference>
<keyword evidence="2" id="KW-1003">Cell membrane</keyword>
<accession>A0ABQ3G342</accession>
<keyword evidence="2" id="KW-0472">Membrane</keyword>
<keyword evidence="7" id="KW-1185">Reference proteome</keyword>
<dbReference type="InterPro" id="IPR003593">
    <property type="entry name" value="AAA+_ATPase"/>
</dbReference>
<evidence type="ECO:0000256" key="4">
    <source>
        <dbReference type="ARBA" id="ARBA00022840"/>
    </source>
</evidence>
<dbReference type="EMBL" id="BMYK01000009">
    <property type="protein sequence ID" value="GHC86583.1"/>
    <property type="molecule type" value="Genomic_DNA"/>
</dbReference>
<dbReference type="SMART" id="SM00382">
    <property type="entry name" value="AAA"/>
    <property type="match status" value="1"/>
</dbReference>
<evidence type="ECO:0000256" key="2">
    <source>
        <dbReference type="ARBA" id="ARBA00022475"/>
    </source>
</evidence>
<dbReference type="RefSeq" id="WP_229882883.1">
    <property type="nucleotide sequence ID" value="NZ_BMYK01000009.1"/>
</dbReference>
<comment type="caution">
    <text evidence="6">The sequence shown here is derived from an EMBL/GenBank/DDBJ whole genome shotgun (WGS) entry which is preliminary data.</text>
</comment>
<dbReference type="GO" id="GO:0005524">
    <property type="term" value="F:ATP binding"/>
    <property type="evidence" value="ECO:0007669"/>
    <property type="project" value="UniProtKB-KW"/>
</dbReference>
<dbReference type="InterPro" id="IPR051782">
    <property type="entry name" value="ABC_Transporter_VariousFunc"/>
</dbReference>
<gene>
    <name evidence="6" type="primary">ccmA</name>
    <name evidence="6" type="ORF">GCM10007320_32440</name>
</gene>
<evidence type="ECO:0000313" key="6">
    <source>
        <dbReference type="EMBL" id="GHC86583.1"/>
    </source>
</evidence>
<evidence type="ECO:0000259" key="5">
    <source>
        <dbReference type="PROSITE" id="PS50893"/>
    </source>
</evidence>
<dbReference type="Proteomes" id="UP000626210">
    <property type="component" value="Unassembled WGS sequence"/>
</dbReference>
<keyword evidence="3" id="KW-0547">Nucleotide-binding</keyword>
<feature type="domain" description="ABC transporter" evidence="5">
    <location>
        <begin position="2"/>
        <end position="202"/>
    </location>
</feature>
<dbReference type="SUPFAM" id="SSF52540">
    <property type="entry name" value="P-loop containing nucleoside triphosphate hydrolases"/>
    <property type="match status" value="1"/>
</dbReference>
<name>A0ABQ3G342_9BURK</name>
<keyword evidence="1" id="KW-0813">Transport</keyword>
<dbReference type="Pfam" id="PF00005">
    <property type="entry name" value="ABC_tran"/>
    <property type="match status" value="1"/>
</dbReference>
<keyword evidence="4 6" id="KW-0067">ATP-binding</keyword>
<organism evidence="6 7">
    <name type="scientific">Pseudorhodoferax aquiterrae</name>
    <dbReference type="NCBI Taxonomy" id="747304"/>
    <lineage>
        <taxon>Bacteria</taxon>
        <taxon>Pseudomonadati</taxon>
        <taxon>Pseudomonadota</taxon>
        <taxon>Betaproteobacteria</taxon>
        <taxon>Burkholderiales</taxon>
        <taxon>Comamonadaceae</taxon>
    </lineage>
</organism>
<evidence type="ECO:0000256" key="3">
    <source>
        <dbReference type="ARBA" id="ARBA00022741"/>
    </source>
</evidence>
<dbReference type="Gene3D" id="3.40.50.300">
    <property type="entry name" value="P-loop containing nucleotide triphosphate hydrolases"/>
    <property type="match status" value="1"/>
</dbReference>
<reference evidence="7" key="1">
    <citation type="journal article" date="2019" name="Int. J. Syst. Evol. Microbiol.">
        <title>The Global Catalogue of Microorganisms (GCM) 10K type strain sequencing project: providing services to taxonomists for standard genome sequencing and annotation.</title>
        <authorList>
            <consortium name="The Broad Institute Genomics Platform"/>
            <consortium name="The Broad Institute Genome Sequencing Center for Infectious Disease"/>
            <person name="Wu L."/>
            <person name="Ma J."/>
        </authorList>
    </citation>
    <scope>NUCLEOTIDE SEQUENCE [LARGE SCALE GENOMIC DNA]</scope>
    <source>
        <strain evidence="7">KCTC 23314</strain>
    </source>
</reference>
<dbReference type="InterPro" id="IPR027417">
    <property type="entry name" value="P-loop_NTPase"/>
</dbReference>
<dbReference type="PANTHER" id="PTHR42939:SF1">
    <property type="entry name" value="ABC TRANSPORTER ATP-BINDING PROTEIN ALBC-RELATED"/>
    <property type="match status" value="1"/>
</dbReference>
<evidence type="ECO:0000256" key="1">
    <source>
        <dbReference type="ARBA" id="ARBA00022448"/>
    </source>
</evidence>
<sequence length="203" mass="21458">MIDIQGLRFAFAGEAPLIADWSARIDPGITLLYGDTGAGKSVLLRLLAGVQAADAGRLQIGDAVLAGSPARYQAQLFFVDPGTQDFDQMTARNCLAQLAGADADMGVRDALVEGFGLAPHLDKSLYMLSTGSKRKVWLTAALAGRRPVVLLDEPTAALDQGSVRCLWEALTVIGTARQRTVLLASSEAVNTLPLAARIDLPLN</sequence>
<dbReference type="PANTHER" id="PTHR42939">
    <property type="entry name" value="ABC TRANSPORTER ATP-BINDING PROTEIN ALBC-RELATED"/>
    <property type="match status" value="1"/>
</dbReference>